<comment type="function">
    <text evidence="4">This protein is one of the early assembly proteins of the 50S ribosomal subunit, although it is not seen to bind rRNA by itself. It is important during the early stages of 50S assembly.</text>
</comment>
<evidence type="ECO:0000256" key="3">
    <source>
        <dbReference type="ARBA" id="ARBA00023274"/>
    </source>
</evidence>
<evidence type="ECO:0000256" key="2">
    <source>
        <dbReference type="ARBA" id="ARBA00022980"/>
    </source>
</evidence>
<dbReference type="Pfam" id="PF00572">
    <property type="entry name" value="Ribosomal_L13"/>
    <property type="match status" value="1"/>
</dbReference>
<evidence type="ECO:0000313" key="5">
    <source>
        <dbReference type="EMBL" id="PJA12539.1"/>
    </source>
</evidence>
<evidence type="ECO:0000256" key="1">
    <source>
        <dbReference type="ARBA" id="ARBA00006227"/>
    </source>
</evidence>
<comment type="subunit">
    <text evidence="4">Part of the 50S ribosomal subunit.</text>
</comment>
<sequence>MNNKTTWKSAKKVTRDWYEFDATGIPLGRLAGAVAKYLIGKMKNVDFVPNLDMGNFVIVINAAAAKLTGQKESYVELNHYTGYPSGLRKEKISELMKKNPAKVIVSAVKGMLPDNKMKDTFLSRLHIFVDANHPHEAQKPTKITV</sequence>
<dbReference type="HAMAP" id="MF_01366">
    <property type="entry name" value="Ribosomal_uL13"/>
    <property type="match status" value="1"/>
</dbReference>
<dbReference type="NCBIfam" id="TIGR01066">
    <property type="entry name" value="rplM_bact"/>
    <property type="match status" value="1"/>
</dbReference>
<reference evidence="6" key="1">
    <citation type="submission" date="2017-09" db="EMBL/GenBank/DDBJ databases">
        <title>Depth-based differentiation of microbial function through sediment-hosted aquifers and enrichment of novel symbionts in the deep terrestrial subsurface.</title>
        <authorList>
            <person name="Probst A.J."/>
            <person name="Ladd B."/>
            <person name="Jarett J.K."/>
            <person name="Geller-Mcgrath D.E."/>
            <person name="Sieber C.M.K."/>
            <person name="Emerson J.B."/>
            <person name="Anantharaman K."/>
            <person name="Thomas B.C."/>
            <person name="Malmstrom R."/>
            <person name="Stieglmeier M."/>
            <person name="Klingl A."/>
            <person name="Woyke T."/>
            <person name="Ryan C.M."/>
            <person name="Banfield J.F."/>
        </authorList>
    </citation>
    <scope>NUCLEOTIDE SEQUENCE [LARGE SCALE GENOMIC DNA]</scope>
</reference>
<dbReference type="PIRSF" id="PIRSF002181">
    <property type="entry name" value="Ribosomal_L13"/>
    <property type="match status" value="1"/>
</dbReference>
<dbReference type="EMBL" id="PFQB01000110">
    <property type="protein sequence ID" value="PJA12539.1"/>
    <property type="molecule type" value="Genomic_DNA"/>
</dbReference>
<dbReference type="Proteomes" id="UP000228952">
    <property type="component" value="Unassembled WGS sequence"/>
</dbReference>
<evidence type="ECO:0000256" key="4">
    <source>
        <dbReference type="HAMAP-Rule" id="MF_01366"/>
    </source>
</evidence>
<keyword evidence="2 4" id="KW-0689">Ribosomal protein</keyword>
<dbReference type="InterPro" id="IPR005822">
    <property type="entry name" value="Ribosomal_uL13"/>
</dbReference>
<evidence type="ECO:0000313" key="6">
    <source>
        <dbReference type="Proteomes" id="UP000228952"/>
    </source>
</evidence>
<dbReference type="InterPro" id="IPR036899">
    <property type="entry name" value="Ribosomal_uL13_sf"/>
</dbReference>
<dbReference type="SUPFAM" id="SSF52161">
    <property type="entry name" value="Ribosomal protein L13"/>
    <property type="match status" value="1"/>
</dbReference>
<comment type="caution">
    <text evidence="5">The sequence shown here is derived from an EMBL/GenBank/DDBJ whole genome shotgun (WGS) entry which is preliminary data.</text>
</comment>
<keyword evidence="3 4" id="KW-0687">Ribonucleoprotein</keyword>
<dbReference type="GO" id="GO:0022625">
    <property type="term" value="C:cytosolic large ribosomal subunit"/>
    <property type="evidence" value="ECO:0007669"/>
    <property type="project" value="TreeGrafter"/>
</dbReference>
<dbReference type="GO" id="GO:0006412">
    <property type="term" value="P:translation"/>
    <property type="evidence" value="ECO:0007669"/>
    <property type="project" value="UniProtKB-UniRule"/>
</dbReference>
<dbReference type="InterPro" id="IPR005823">
    <property type="entry name" value="Ribosomal_uL13_bac-type"/>
</dbReference>
<dbReference type="PANTHER" id="PTHR11545">
    <property type="entry name" value="RIBOSOMAL PROTEIN L13"/>
    <property type="match status" value="1"/>
</dbReference>
<organism evidence="5 6">
    <name type="scientific">Candidatus Dojkabacteria bacterium CG_4_10_14_0_2_um_filter_Dojkabacteria_WS6_41_15</name>
    <dbReference type="NCBI Taxonomy" id="2014249"/>
    <lineage>
        <taxon>Bacteria</taxon>
        <taxon>Candidatus Dojkabacteria</taxon>
    </lineage>
</organism>
<name>A0A2M7W0U8_9BACT</name>
<dbReference type="AlphaFoldDB" id="A0A2M7W0U8"/>
<dbReference type="CDD" id="cd00392">
    <property type="entry name" value="Ribosomal_L13"/>
    <property type="match status" value="1"/>
</dbReference>
<dbReference type="GO" id="GO:0003729">
    <property type="term" value="F:mRNA binding"/>
    <property type="evidence" value="ECO:0007669"/>
    <property type="project" value="TreeGrafter"/>
</dbReference>
<protein>
    <recommendedName>
        <fullName evidence="4">Large ribosomal subunit protein uL13</fullName>
    </recommendedName>
</protein>
<comment type="similarity">
    <text evidence="1 4">Belongs to the universal ribosomal protein uL13 family.</text>
</comment>
<dbReference type="PANTHER" id="PTHR11545:SF2">
    <property type="entry name" value="LARGE RIBOSOMAL SUBUNIT PROTEIN UL13M"/>
    <property type="match status" value="1"/>
</dbReference>
<proteinExistence type="inferred from homology"/>
<accession>A0A2M7W0U8</accession>
<dbReference type="GO" id="GO:0017148">
    <property type="term" value="P:negative regulation of translation"/>
    <property type="evidence" value="ECO:0007669"/>
    <property type="project" value="TreeGrafter"/>
</dbReference>
<dbReference type="GO" id="GO:0003735">
    <property type="term" value="F:structural constituent of ribosome"/>
    <property type="evidence" value="ECO:0007669"/>
    <property type="project" value="InterPro"/>
</dbReference>
<dbReference type="Gene3D" id="3.90.1180.10">
    <property type="entry name" value="Ribosomal protein L13"/>
    <property type="match status" value="1"/>
</dbReference>
<gene>
    <name evidence="4" type="primary">rplM</name>
    <name evidence="5" type="ORF">COX64_04490</name>
</gene>